<accession>A0A835PRU3</accession>
<dbReference type="Proteomes" id="UP000639772">
    <property type="component" value="Chromosome 13"/>
</dbReference>
<comment type="caution">
    <text evidence="1">The sequence shown here is derived from an EMBL/GenBank/DDBJ whole genome shotgun (WGS) entry which is preliminary data.</text>
</comment>
<sequence>MSPLEEKKFEGHMGCMADSSSFSIVLISSLESVVTSPMALPFFRPPGRRQHRRVRRYPRCRWRRILLKRMLFVFLFSS</sequence>
<dbReference type="EMBL" id="JADCNM010000013">
    <property type="protein sequence ID" value="KAG0456153.1"/>
    <property type="molecule type" value="Genomic_DNA"/>
</dbReference>
<reference evidence="1 2" key="1">
    <citation type="journal article" date="2020" name="Nat. Food">
        <title>A phased Vanilla planifolia genome enables genetic improvement of flavour and production.</title>
        <authorList>
            <person name="Hasing T."/>
            <person name="Tang H."/>
            <person name="Brym M."/>
            <person name="Khazi F."/>
            <person name="Huang T."/>
            <person name="Chambers A.H."/>
        </authorList>
    </citation>
    <scope>NUCLEOTIDE SEQUENCE [LARGE SCALE GENOMIC DNA]</scope>
    <source>
        <tissue evidence="1">Leaf</tissue>
    </source>
</reference>
<gene>
    <name evidence="1" type="ORF">HPP92_023941</name>
</gene>
<protein>
    <submittedName>
        <fullName evidence="1">Uncharacterized protein</fullName>
    </submittedName>
</protein>
<proteinExistence type="predicted"/>
<evidence type="ECO:0000313" key="1">
    <source>
        <dbReference type="EMBL" id="KAG0456153.1"/>
    </source>
</evidence>
<name>A0A835PRU3_VANPL</name>
<dbReference type="AlphaFoldDB" id="A0A835PRU3"/>
<evidence type="ECO:0000313" key="2">
    <source>
        <dbReference type="Proteomes" id="UP000639772"/>
    </source>
</evidence>
<organism evidence="1 2">
    <name type="scientific">Vanilla planifolia</name>
    <name type="common">Vanilla</name>
    <dbReference type="NCBI Taxonomy" id="51239"/>
    <lineage>
        <taxon>Eukaryota</taxon>
        <taxon>Viridiplantae</taxon>
        <taxon>Streptophyta</taxon>
        <taxon>Embryophyta</taxon>
        <taxon>Tracheophyta</taxon>
        <taxon>Spermatophyta</taxon>
        <taxon>Magnoliopsida</taxon>
        <taxon>Liliopsida</taxon>
        <taxon>Asparagales</taxon>
        <taxon>Orchidaceae</taxon>
        <taxon>Vanilloideae</taxon>
        <taxon>Vanilleae</taxon>
        <taxon>Vanilla</taxon>
    </lineage>
</organism>